<dbReference type="KEGG" id="eio:H9L01_06740"/>
<dbReference type="InterPro" id="IPR042173">
    <property type="entry name" value="RNase_J_2"/>
</dbReference>
<dbReference type="PANTHER" id="PTHR43694">
    <property type="entry name" value="RIBONUCLEASE J"/>
    <property type="match status" value="1"/>
</dbReference>
<feature type="domain" description="Metallo-beta-lactamase" evidence="3">
    <location>
        <begin position="20"/>
        <end position="219"/>
    </location>
</feature>
<evidence type="ECO:0000256" key="1">
    <source>
        <dbReference type="ARBA" id="ARBA00022839"/>
    </source>
</evidence>
<evidence type="ECO:0000313" key="5">
    <source>
        <dbReference type="Proteomes" id="UP000515928"/>
    </source>
</evidence>
<dbReference type="Gene3D" id="3.40.50.10710">
    <property type="entry name" value="Metallo-hydrolase/oxidoreductase"/>
    <property type="match status" value="1"/>
</dbReference>
<dbReference type="Pfam" id="PF12706">
    <property type="entry name" value="Lactamase_B_2"/>
    <property type="match status" value="1"/>
</dbReference>
<dbReference type="Gene3D" id="3.60.15.10">
    <property type="entry name" value="Ribonuclease Z/Hydroxyacylglutathione hydrolase-like"/>
    <property type="match status" value="1"/>
</dbReference>
<dbReference type="EMBL" id="CP060715">
    <property type="protein sequence ID" value="QNN60067.1"/>
    <property type="molecule type" value="Genomic_DNA"/>
</dbReference>
<proteinExistence type="predicted"/>
<dbReference type="SMART" id="SM00849">
    <property type="entry name" value="Lactamase_B"/>
    <property type="match status" value="1"/>
</dbReference>
<reference evidence="4 5" key="1">
    <citation type="submission" date="2020-08" db="EMBL/GenBank/DDBJ databases">
        <title>Genome sequence of Erysipelothrix inopinata DSM 15511T.</title>
        <authorList>
            <person name="Hyun D.-W."/>
            <person name="Bae J.-W."/>
        </authorList>
    </citation>
    <scope>NUCLEOTIDE SEQUENCE [LARGE SCALE GENOMIC DNA]</scope>
    <source>
        <strain evidence="4 5">DSM 15511</strain>
    </source>
</reference>
<dbReference type="RefSeq" id="WP_187533200.1">
    <property type="nucleotide sequence ID" value="NZ_CBCSHU010000029.1"/>
</dbReference>
<keyword evidence="4" id="KW-0378">Hydrolase</keyword>
<sequence length="426" mass="48621">MVLKDKKTKITFHSGMMTIGGTVIEVAYEDAHIFFDFGTEFKPELNLKNESLEELLEYRLVPHLEGMYDQNFGYVYPNESTGTYNHTAVFVSHCHLDHTRMLNYLDQSIPLYALKETKVLVESLNAKNDFLLPNAHLKDTYTRDIIGCENHEVIQVGDIKVELSRVDHDAYGACGLLIQTPDLKIAYTGDLRLHGFDVEDSLNFCEQARDTDVLIIEGVSISFPEDPSRNLNRINSEQDLLNRILDIVDTNPDKQITFNCYPGNVKRIAEIVKSSPREVVLEASFAYILKECLDMNCKYYIHDFKSDKLDPKLEVNYQDLIADEGRYLWQAVSNFENLKGGGIYIHSDATPLGEFDPAYLPFIELLKSHNVEFVRIACSGHAFPEDLNKIVNLIQPKLLVPIHSLRPDLLENEHGERLLPERGQVI</sequence>
<organism evidence="4 5">
    <name type="scientific">Erysipelothrix inopinata</name>
    <dbReference type="NCBI Taxonomy" id="225084"/>
    <lineage>
        <taxon>Bacteria</taxon>
        <taxon>Bacillati</taxon>
        <taxon>Bacillota</taxon>
        <taxon>Erysipelotrichia</taxon>
        <taxon>Erysipelotrichales</taxon>
        <taxon>Erysipelotrichaceae</taxon>
        <taxon>Erysipelothrix</taxon>
    </lineage>
</organism>
<keyword evidence="5" id="KW-1185">Reference proteome</keyword>
<evidence type="ECO:0000313" key="4">
    <source>
        <dbReference type="EMBL" id="QNN60067.1"/>
    </source>
</evidence>
<protein>
    <submittedName>
        <fullName evidence="4">MBL fold metallo-hydrolase</fullName>
    </submittedName>
</protein>
<dbReference type="InterPro" id="IPR001279">
    <property type="entry name" value="Metallo-B-lactamas"/>
</dbReference>
<evidence type="ECO:0000259" key="3">
    <source>
        <dbReference type="SMART" id="SM00849"/>
    </source>
</evidence>
<keyword evidence="1" id="KW-0540">Nuclease</keyword>
<dbReference type="PANTHER" id="PTHR43694:SF1">
    <property type="entry name" value="RIBONUCLEASE J"/>
    <property type="match status" value="1"/>
</dbReference>
<dbReference type="CDD" id="cd07732">
    <property type="entry name" value="metallo-hydrolase-like_MBL-fold"/>
    <property type="match status" value="1"/>
</dbReference>
<dbReference type="InterPro" id="IPR036866">
    <property type="entry name" value="RibonucZ/Hydroxyglut_hydro"/>
</dbReference>
<accession>A0A7G9RWU2</accession>
<dbReference type="GO" id="GO:0003723">
    <property type="term" value="F:RNA binding"/>
    <property type="evidence" value="ECO:0007669"/>
    <property type="project" value="UniProtKB-KW"/>
</dbReference>
<gene>
    <name evidence="4" type="ORF">H9L01_06740</name>
</gene>
<keyword evidence="2" id="KW-0694">RNA-binding</keyword>
<keyword evidence="1" id="KW-0269">Exonuclease</keyword>
<dbReference type="SUPFAM" id="SSF56281">
    <property type="entry name" value="Metallo-hydrolase/oxidoreductase"/>
    <property type="match status" value="1"/>
</dbReference>
<name>A0A7G9RWU2_9FIRM</name>
<dbReference type="GO" id="GO:0004527">
    <property type="term" value="F:exonuclease activity"/>
    <property type="evidence" value="ECO:0007669"/>
    <property type="project" value="UniProtKB-KW"/>
</dbReference>
<dbReference type="AlphaFoldDB" id="A0A7G9RWU2"/>
<evidence type="ECO:0000256" key="2">
    <source>
        <dbReference type="ARBA" id="ARBA00022884"/>
    </source>
</evidence>
<dbReference type="Proteomes" id="UP000515928">
    <property type="component" value="Chromosome"/>
</dbReference>